<name>A0AAV8R0V6_ENSVE</name>
<reference evidence="1 2" key="1">
    <citation type="submission" date="2022-12" db="EMBL/GenBank/DDBJ databases">
        <title>Chromosome-scale assembly of the Ensete ventricosum genome.</title>
        <authorList>
            <person name="Dussert Y."/>
            <person name="Stocks J."/>
            <person name="Wendawek A."/>
            <person name="Woldeyes F."/>
            <person name="Nichols R.A."/>
            <person name="Borrell J.S."/>
        </authorList>
    </citation>
    <scope>NUCLEOTIDE SEQUENCE [LARGE SCALE GENOMIC DNA]</scope>
    <source>
        <strain evidence="2">cv. Maze</strain>
        <tissue evidence="1">Seeds</tissue>
    </source>
</reference>
<dbReference type="EMBL" id="JAQQAF010000004">
    <property type="protein sequence ID" value="KAJ8494047.1"/>
    <property type="molecule type" value="Genomic_DNA"/>
</dbReference>
<organism evidence="1 2">
    <name type="scientific">Ensete ventricosum</name>
    <name type="common">Abyssinian banana</name>
    <name type="synonym">Musa ensete</name>
    <dbReference type="NCBI Taxonomy" id="4639"/>
    <lineage>
        <taxon>Eukaryota</taxon>
        <taxon>Viridiplantae</taxon>
        <taxon>Streptophyta</taxon>
        <taxon>Embryophyta</taxon>
        <taxon>Tracheophyta</taxon>
        <taxon>Spermatophyta</taxon>
        <taxon>Magnoliopsida</taxon>
        <taxon>Liliopsida</taxon>
        <taxon>Zingiberales</taxon>
        <taxon>Musaceae</taxon>
        <taxon>Ensete</taxon>
    </lineage>
</organism>
<accession>A0AAV8R0V6</accession>
<gene>
    <name evidence="1" type="ORF">OPV22_015768</name>
</gene>
<dbReference type="AlphaFoldDB" id="A0AAV8R0V6"/>
<comment type="caution">
    <text evidence="1">The sequence shown here is derived from an EMBL/GenBank/DDBJ whole genome shotgun (WGS) entry which is preliminary data.</text>
</comment>
<sequence length="72" mass="8371">MRRSRAEKWHLGDSFLLGWEGHQISRLIHCCCCLCYNSADLMPNLLLYQKKSFQIQWNPDPAHKIAEGGVVR</sequence>
<evidence type="ECO:0000313" key="1">
    <source>
        <dbReference type="EMBL" id="KAJ8494047.1"/>
    </source>
</evidence>
<protein>
    <submittedName>
        <fullName evidence="1">Uncharacterized protein</fullName>
    </submittedName>
</protein>
<dbReference type="Proteomes" id="UP001222027">
    <property type="component" value="Unassembled WGS sequence"/>
</dbReference>
<keyword evidence="2" id="KW-1185">Reference proteome</keyword>
<evidence type="ECO:0000313" key="2">
    <source>
        <dbReference type="Proteomes" id="UP001222027"/>
    </source>
</evidence>
<proteinExistence type="predicted"/>